<evidence type="ECO:0000256" key="1">
    <source>
        <dbReference type="ARBA" id="ARBA00022729"/>
    </source>
</evidence>
<dbReference type="Pfam" id="PF13505">
    <property type="entry name" value="OMP_b-brl"/>
    <property type="match status" value="1"/>
</dbReference>
<evidence type="ECO:0000256" key="2">
    <source>
        <dbReference type="SAM" id="SignalP"/>
    </source>
</evidence>
<dbReference type="SUPFAM" id="SSF56925">
    <property type="entry name" value="OMPA-like"/>
    <property type="match status" value="1"/>
</dbReference>
<proteinExistence type="predicted"/>
<sequence length="193" mass="19668">MKRIVYAGALTLAAAAPLYAGAPADPVIEAPVIVPTAAPAFVGGDWTGFYAGGQLGYADIDGTGAADGDGAAYGIHGGYNYDFGNFVLGGEIDYDKLDVDLGGVADADSVARLKLKAGYDLGRTLVYATAGAASVDTSVGSESGEFYGLGVAYKVNDQFTMGGEVLEHNFDDISGSGVDADATTFTLRGSYNF</sequence>
<gene>
    <name evidence="4" type="ORF">NTA49_16135</name>
</gene>
<protein>
    <submittedName>
        <fullName evidence="4">Porin family protein</fullName>
    </submittedName>
</protein>
<dbReference type="InterPro" id="IPR027385">
    <property type="entry name" value="Beta-barrel_OMP"/>
</dbReference>
<feature type="chain" id="PRO_5045602672" evidence="2">
    <location>
        <begin position="21"/>
        <end position="193"/>
    </location>
</feature>
<keyword evidence="1 2" id="KW-0732">Signal</keyword>
<feature type="signal peptide" evidence="2">
    <location>
        <begin position="1"/>
        <end position="20"/>
    </location>
</feature>
<dbReference type="InterPro" id="IPR011250">
    <property type="entry name" value="OMP/PagP_B-barrel"/>
</dbReference>
<dbReference type="RefSeq" id="WP_258295841.1">
    <property type="nucleotide sequence ID" value="NZ_JANKJG010000015.1"/>
</dbReference>
<comment type="caution">
    <text evidence="4">The sequence shown here is derived from an EMBL/GenBank/DDBJ whole genome shotgun (WGS) entry which is preliminary data.</text>
</comment>
<organism evidence="4 5">
    <name type="scientific">Pseudosulfitobacter koreensis</name>
    <dbReference type="NCBI Taxonomy" id="2968472"/>
    <lineage>
        <taxon>Bacteria</taxon>
        <taxon>Pseudomonadati</taxon>
        <taxon>Pseudomonadota</taxon>
        <taxon>Alphaproteobacteria</taxon>
        <taxon>Rhodobacterales</taxon>
        <taxon>Roseobacteraceae</taxon>
        <taxon>Pseudosulfitobacter</taxon>
    </lineage>
</organism>
<dbReference type="Proteomes" id="UP001165396">
    <property type="component" value="Unassembled WGS sequence"/>
</dbReference>
<accession>A0ABT1Z4M5</accession>
<name>A0ABT1Z4M5_9RHOB</name>
<keyword evidence="5" id="KW-1185">Reference proteome</keyword>
<evidence type="ECO:0000313" key="5">
    <source>
        <dbReference type="Proteomes" id="UP001165396"/>
    </source>
</evidence>
<reference evidence="4" key="1">
    <citation type="submission" date="2022-07" db="EMBL/GenBank/DDBJ databases">
        <title>Pseudosulfitobacter sp. strain AP-MA-4, whole genome sequence.</title>
        <authorList>
            <person name="Jiang Y."/>
        </authorList>
    </citation>
    <scope>NUCLEOTIDE SEQUENCE</scope>
    <source>
        <strain evidence="4">AP-MA-4</strain>
    </source>
</reference>
<evidence type="ECO:0000259" key="3">
    <source>
        <dbReference type="Pfam" id="PF13505"/>
    </source>
</evidence>
<dbReference type="EMBL" id="JANKJG010000015">
    <property type="protein sequence ID" value="MCR8828070.1"/>
    <property type="molecule type" value="Genomic_DNA"/>
</dbReference>
<evidence type="ECO:0000313" key="4">
    <source>
        <dbReference type="EMBL" id="MCR8828070.1"/>
    </source>
</evidence>
<feature type="domain" description="Outer membrane protein beta-barrel" evidence="3">
    <location>
        <begin position="37"/>
        <end position="193"/>
    </location>
</feature>
<dbReference type="Gene3D" id="2.40.160.20">
    <property type="match status" value="1"/>
</dbReference>